<reference evidence="9" key="1">
    <citation type="submission" date="2021-12" db="EMBL/GenBank/DDBJ databases">
        <title>Alicyclobacillaceae gen. nov., sp. nov., isolated from chalcocite enrichment system.</title>
        <authorList>
            <person name="Jiang Z."/>
        </authorList>
    </citation>
    <scope>NUCLEOTIDE SEQUENCE</scope>
    <source>
        <strain evidence="9">MYW30-H2</strain>
    </source>
</reference>
<protein>
    <recommendedName>
        <fullName evidence="6">RNA polymerase sigma factor</fullName>
    </recommendedName>
</protein>
<organism evidence="9 10">
    <name type="scientific">Fodinisporobacter ferrooxydans</name>
    <dbReference type="NCBI Taxonomy" id="2901836"/>
    <lineage>
        <taxon>Bacteria</taxon>
        <taxon>Bacillati</taxon>
        <taxon>Bacillota</taxon>
        <taxon>Bacilli</taxon>
        <taxon>Bacillales</taxon>
        <taxon>Alicyclobacillaceae</taxon>
        <taxon>Fodinisporobacter</taxon>
    </lineage>
</organism>
<name>A0ABY4CS52_9BACL</name>
<evidence type="ECO:0000259" key="8">
    <source>
        <dbReference type="Pfam" id="PF08281"/>
    </source>
</evidence>
<dbReference type="RefSeq" id="WP_347437405.1">
    <property type="nucleotide sequence ID" value="NZ_CP089291.1"/>
</dbReference>
<proteinExistence type="inferred from homology"/>
<comment type="similarity">
    <text evidence="1 6">Belongs to the sigma-70 factor family. ECF subfamily.</text>
</comment>
<dbReference type="InterPro" id="IPR036388">
    <property type="entry name" value="WH-like_DNA-bd_sf"/>
</dbReference>
<accession>A0ABY4CS52</accession>
<dbReference type="CDD" id="cd06171">
    <property type="entry name" value="Sigma70_r4"/>
    <property type="match status" value="1"/>
</dbReference>
<dbReference type="InterPro" id="IPR013325">
    <property type="entry name" value="RNA_pol_sigma_r2"/>
</dbReference>
<keyword evidence="2 6" id="KW-0805">Transcription regulation</keyword>
<feature type="domain" description="RNA polymerase sigma-70 region 2" evidence="7">
    <location>
        <begin position="23"/>
        <end position="90"/>
    </location>
</feature>
<dbReference type="NCBIfam" id="TIGR02937">
    <property type="entry name" value="sigma70-ECF"/>
    <property type="match status" value="1"/>
</dbReference>
<dbReference type="InterPro" id="IPR039425">
    <property type="entry name" value="RNA_pol_sigma-70-like"/>
</dbReference>
<keyword evidence="4 6" id="KW-0238">DNA-binding</keyword>
<evidence type="ECO:0000256" key="6">
    <source>
        <dbReference type="RuleBase" id="RU000716"/>
    </source>
</evidence>
<dbReference type="InterPro" id="IPR013324">
    <property type="entry name" value="RNA_pol_sigma_r3/r4-like"/>
</dbReference>
<evidence type="ECO:0000256" key="2">
    <source>
        <dbReference type="ARBA" id="ARBA00023015"/>
    </source>
</evidence>
<dbReference type="PANTHER" id="PTHR43133:SF51">
    <property type="entry name" value="RNA POLYMERASE SIGMA FACTOR"/>
    <property type="match status" value="1"/>
</dbReference>
<evidence type="ECO:0000313" key="9">
    <source>
        <dbReference type="EMBL" id="UOF90705.1"/>
    </source>
</evidence>
<dbReference type="InterPro" id="IPR014284">
    <property type="entry name" value="RNA_pol_sigma-70_dom"/>
</dbReference>
<dbReference type="Pfam" id="PF08281">
    <property type="entry name" value="Sigma70_r4_2"/>
    <property type="match status" value="1"/>
</dbReference>
<dbReference type="Gene3D" id="1.10.10.10">
    <property type="entry name" value="Winged helix-like DNA-binding domain superfamily/Winged helix DNA-binding domain"/>
    <property type="match status" value="1"/>
</dbReference>
<evidence type="ECO:0000256" key="1">
    <source>
        <dbReference type="ARBA" id="ARBA00010641"/>
    </source>
</evidence>
<dbReference type="InterPro" id="IPR007627">
    <property type="entry name" value="RNA_pol_sigma70_r2"/>
</dbReference>
<dbReference type="PANTHER" id="PTHR43133">
    <property type="entry name" value="RNA POLYMERASE ECF-TYPE SIGMA FACTO"/>
    <property type="match status" value="1"/>
</dbReference>
<sequence>MEEKDLQLIRSAKHGSKEAFALLVQNYKQYVYRTAYGILQSRTDAEDVVQEAFIKAYLSLAQLQEERSFPSWITTITTRLAIDLIKKRQRASPVTWDDSWLQIQDPKHDISHTELRLSVHHALAELNEDHRAILILREIHGFDYQEIANILQIPIGTVRSRLHSARMQLRKTLENHL</sequence>
<keyword evidence="5 6" id="KW-0804">Transcription</keyword>
<evidence type="ECO:0000259" key="7">
    <source>
        <dbReference type="Pfam" id="PF04542"/>
    </source>
</evidence>
<dbReference type="EMBL" id="CP089291">
    <property type="protein sequence ID" value="UOF90705.1"/>
    <property type="molecule type" value="Genomic_DNA"/>
</dbReference>
<keyword evidence="10" id="KW-1185">Reference proteome</keyword>
<evidence type="ECO:0000256" key="4">
    <source>
        <dbReference type="ARBA" id="ARBA00023125"/>
    </source>
</evidence>
<evidence type="ECO:0000313" key="10">
    <source>
        <dbReference type="Proteomes" id="UP000830167"/>
    </source>
</evidence>
<dbReference type="Pfam" id="PF04542">
    <property type="entry name" value="Sigma70_r2"/>
    <property type="match status" value="1"/>
</dbReference>
<dbReference type="Proteomes" id="UP000830167">
    <property type="component" value="Chromosome"/>
</dbReference>
<evidence type="ECO:0000256" key="5">
    <source>
        <dbReference type="ARBA" id="ARBA00023163"/>
    </source>
</evidence>
<gene>
    <name evidence="9" type="ORF">LSG31_00010</name>
</gene>
<dbReference type="InterPro" id="IPR013249">
    <property type="entry name" value="RNA_pol_sigma70_r4_t2"/>
</dbReference>
<dbReference type="SUPFAM" id="SSF88659">
    <property type="entry name" value="Sigma3 and sigma4 domains of RNA polymerase sigma factors"/>
    <property type="match status" value="1"/>
</dbReference>
<feature type="domain" description="RNA polymerase sigma factor 70 region 4 type 2" evidence="8">
    <location>
        <begin position="117"/>
        <end position="169"/>
    </location>
</feature>
<evidence type="ECO:0000256" key="3">
    <source>
        <dbReference type="ARBA" id="ARBA00023082"/>
    </source>
</evidence>
<dbReference type="InterPro" id="IPR000838">
    <property type="entry name" value="RNA_pol_sigma70_ECF_CS"/>
</dbReference>
<dbReference type="PROSITE" id="PS01063">
    <property type="entry name" value="SIGMA70_ECF"/>
    <property type="match status" value="1"/>
</dbReference>
<dbReference type="SUPFAM" id="SSF88946">
    <property type="entry name" value="Sigma2 domain of RNA polymerase sigma factors"/>
    <property type="match status" value="1"/>
</dbReference>
<keyword evidence="3 6" id="KW-0731">Sigma factor</keyword>
<dbReference type="Gene3D" id="1.10.1740.10">
    <property type="match status" value="1"/>
</dbReference>